<proteinExistence type="predicted"/>
<feature type="transmembrane region" description="Helical" evidence="1">
    <location>
        <begin position="132"/>
        <end position="153"/>
    </location>
</feature>
<sequence>MYATMNPVPGHPSPGFPDPRFPDDFVPVDPVVYGPARTAIPAGRTPGLRESVIAWVSNGLAWVSLFACGVLFFVAILEALGENDADGWVVAAIVMYVVGVVATIGAAVGLIASFVRRLGADELHRPGPIADLVMLTVVTLISAAGCASPLLFFL</sequence>
<name>K6XLN5_9ACTN</name>
<dbReference type="AlphaFoldDB" id="K6XLN5"/>
<keyword evidence="1" id="KW-0472">Membrane</keyword>
<feature type="transmembrane region" description="Helical" evidence="1">
    <location>
        <begin position="88"/>
        <end position="111"/>
    </location>
</feature>
<accession>K6XLN5</accession>
<evidence type="ECO:0000313" key="3">
    <source>
        <dbReference type="Proteomes" id="UP000035058"/>
    </source>
</evidence>
<gene>
    <name evidence="2" type="ORF">GONAM_10_02250</name>
</gene>
<protein>
    <submittedName>
        <fullName evidence="2">Uncharacterized protein</fullName>
    </submittedName>
</protein>
<organism evidence="2 3">
    <name type="scientific">Gordonia namibiensis NBRC 108229</name>
    <dbReference type="NCBI Taxonomy" id="1208314"/>
    <lineage>
        <taxon>Bacteria</taxon>
        <taxon>Bacillati</taxon>
        <taxon>Actinomycetota</taxon>
        <taxon>Actinomycetes</taxon>
        <taxon>Mycobacteriales</taxon>
        <taxon>Gordoniaceae</taxon>
        <taxon>Gordonia</taxon>
    </lineage>
</organism>
<dbReference type="RefSeq" id="WP_006866001.1">
    <property type="nucleotide sequence ID" value="NZ_BAHE01000010.1"/>
</dbReference>
<keyword evidence="1" id="KW-1133">Transmembrane helix</keyword>
<dbReference type="SUPFAM" id="SSF103501">
    <property type="entry name" value="Respiratory nitrate reductase 1 gamma chain"/>
    <property type="match status" value="1"/>
</dbReference>
<comment type="caution">
    <text evidence="2">The sequence shown here is derived from an EMBL/GenBank/DDBJ whole genome shotgun (WGS) entry which is preliminary data.</text>
</comment>
<dbReference type="InterPro" id="IPR036197">
    <property type="entry name" value="NarG-like_sf"/>
</dbReference>
<feature type="transmembrane region" description="Helical" evidence="1">
    <location>
        <begin position="52"/>
        <end position="76"/>
    </location>
</feature>
<dbReference type="Proteomes" id="UP000035058">
    <property type="component" value="Unassembled WGS sequence"/>
</dbReference>
<dbReference type="EMBL" id="BAHE01000010">
    <property type="protein sequence ID" value="GAB99754.1"/>
    <property type="molecule type" value="Genomic_DNA"/>
</dbReference>
<evidence type="ECO:0000313" key="2">
    <source>
        <dbReference type="EMBL" id="GAB99754.1"/>
    </source>
</evidence>
<keyword evidence="1" id="KW-0812">Transmembrane</keyword>
<reference evidence="2 3" key="1">
    <citation type="submission" date="2012-08" db="EMBL/GenBank/DDBJ databases">
        <title>Whole genome shotgun sequence of Gordonia namibiensis NBRC 108229.</title>
        <authorList>
            <person name="Isaki-Nakamura S."/>
            <person name="Hosoyama A."/>
            <person name="Tsuchikane K."/>
            <person name="Katsumata H."/>
            <person name="Baba S."/>
            <person name="Yamazaki S."/>
            <person name="Fujita N."/>
        </authorList>
    </citation>
    <scope>NUCLEOTIDE SEQUENCE [LARGE SCALE GENOMIC DNA]</scope>
    <source>
        <strain evidence="2 3">NBRC 108229</strain>
    </source>
</reference>
<evidence type="ECO:0000256" key="1">
    <source>
        <dbReference type="SAM" id="Phobius"/>
    </source>
</evidence>
<keyword evidence="3" id="KW-1185">Reference proteome</keyword>